<evidence type="ECO:0000313" key="3">
    <source>
        <dbReference type="Proteomes" id="UP000274429"/>
    </source>
</evidence>
<evidence type="ECO:0000313" key="4">
    <source>
        <dbReference type="WBParaSite" id="TTAC_0000141401-mRNA-1"/>
    </source>
</evidence>
<feature type="region of interest" description="Disordered" evidence="1">
    <location>
        <begin position="1"/>
        <end position="120"/>
    </location>
</feature>
<protein>
    <submittedName>
        <fullName evidence="4">Ubiquitin carboxyl-terminal hydrolase</fullName>
    </submittedName>
</protein>
<feature type="compositionally biased region" description="Polar residues" evidence="1">
    <location>
        <begin position="63"/>
        <end position="73"/>
    </location>
</feature>
<name>A0A0R3WKY7_HYDTA</name>
<feature type="compositionally biased region" description="Low complexity" evidence="1">
    <location>
        <begin position="94"/>
        <end position="112"/>
    </location>
</feature>
<sequence>MSCLLSPGKSKQAPASKQTPTLSPSRHRGRSSSSSSKKVSTLRTVYIDSSLKKGRRNPHDYPTRSQSLVNYPSKSLRDRQDRSHRGRSSRRTSFRYCSGSRDGSSSSSRSSGVHGKDVSPVRLIKIDPRSGRSVTKEGRMFVFDSKKYKIEVLPSNSQKSEHHHHRDCRSGNWSKDGTSYVVYRGKNSHPIYLVEMEH</sequence>
<feature type="compositionally biased region" description="Basic residues" evidence="1">
    <location>
        <begin position="84"/>
        <end position="93"/>
    </location>
</feature>
<proteinExistence type="predicted"/>
<dbReference type="OrthoDB" id="6273315at2759"/>
<accession>A0A0R3WKY7</accession>
<organism evidence="4">
    <name type="scientific">Hydatigena taeniaeformis</name>
    <name type="common">Feline tapeworm</name>
    <name type="synonym">Taenia taeniaeformis</name>
    <dbReference type="NCBI Taxonomy" id="6205"/>
    <lineage>
        <taxon>Eukaryota</taxon>
        <taxon>Metazoa</taxon>
        <taxon>Spiralia</taxon>
        <taxon>Lophotrochozoa</taxon>
        <taxon>Platyhelminthes</taxon>
        <taxon>Cestoda</taxon>
        <taxon>Eucestoda</taxon>
        <taxon>Cyclophyllidea</taxon>
        <taxon>Taeniidae</taxon>
        <taxon>Hydatigera</taxon>
    </lineage>
</organism>
<dbReference type="EMBL" id="UYWX01000297">
    <property type="protein sequence ID" value="VDM17938.1"/>
    <property type="molecule type" value="Genomic_DNA"/>
</dbReference>
<keyword evidence="3" id="KW-1185">Reference proteome</keyword>
<evidence type="ECO:0000313" key="2">
    <source>
        <dbReference type="EMBL" id="VDM17938.1"/>
    </source>
</evidence>
<gene>
    <name evidence="2" type="ORF">TTAC_LOCUS1401</name>
</gene>
<feature type="compositionally biased region" description="Polar residues" evidence="1">
    <location>
        <begin position="13"/>
        <end position="22"/>
    </location>
</feature>
<dbReference type="AlphaFoldDB" id="A0A0R3WKY7"/>
<dbReference type="Proteomes" id="UP000274429">
    <property type="component" value="Unassembled WGS sequence"/>
</dbReference>
<dbReference type="WBParaSite" id="TTAC_0000141401-mRNA-1">
    <property type="protein sequence ID" value="TTAC_0000141401-mRNA-1"/>
    <property type="gene ID" value="TTAC_0000141401"/>
</dbReference>
<evidence type="ECO:0000256" key="1">
    <source>
        <dbReference type="SAM" id="MobiDB-lite"/>
    </source>
</evidence>
<reference evidence="4" key="1">
    <citation type="submission" date="2017-02" db="UniProtKB">
        <authorList>
            <consortium name="WormBaseParasite"/>
        </authorList>
    </citation>
    <scope>IDENTIFICATION</scope>
</reference>
<reference evidence="2 3" key="2">
    <citation type="submission" date="2018-11" db="EMBL/GenBank/DDBJ databases">
        <authorList>
            <consortium name="Pathogen Informatics"/>
        </authorList>
    </citation>
    <scope>NUCLEOTIDE SEQUENCE [LARGE SCALE GENOMIC DNA]</scope>
</reference>